<evidence type="ECO:0000313" key="6">
    <source>
        <dbReference type="EMBL" id="QEN06960.1"/>
    </source>
</evidence>
<keyword evidence="3" id="KW-0067">ATP-binding</keyword>
<dbReference type="PANTHER" id="PTHR38710:SF1">
    <property type="entry name" value="WITH PUTATIVE URIDYL PYROPHOSPHORYLASE-RELATED"/>
    <property type="match status" value="1"/>
</dbReference>
<evidence type="ECO:0000256" key="1">
    <source>
        <dbReference type="ARBA" id="ARBA00022741"/>
    </source>
</evidence>
<dbReference type="Gene3D" id="3.30.230.120">
    <property type="match status" value="1"/>
</dbReference>
<keyword evidence="1" id="KW-0547">Nucleotide-binding</keyword>
<feature type="domain" description="GHMP kinase C-terminal" evidence="5">
    <location>
        <begin position="246"/>
        <end position="317"/>
    </location>
</feature>
<dbReference type="Pfam" id="PF08544">
    <property type="entry name" value="GHMP_kinases_C"/>
    <property type="match status" value="1"/>
</dbReference>
<dbReference type="GO" id="GO:0005524">
    <property type="term" value="F:ATP binding"/>
    <property type="evidence" value="ECO:0007669"/>
    <property type="project" value="UniProtKB-KW"/>
</dbReference>
<organism evidence="6 7">
    <name type="scientific">Oceanispirochaeta crateris</name>
    <dbReference type="NCBI Taxonomy" id="2518645"/>
    <lineage>
        <taxon>Bacteria</taxon>
        <taxon>Pseudomonadati</taxon>
        <taxon>Spirochaetota</taxon>
        <taxon>Spirochaetia</taxon>
        <taxon>Spirochaetales</taxon>
        <taxon>Spirochaetaceae</taxon>
        <taxon>Oceanispirochaeta</taxon>
    </lineage>
</organism>
<feature type="domain" description="GHMP kinase N-terminal" evidence="4">
    <location>
        <begin position="94"/>
        <end position="171"/>
    </location>
</feature>
<dbReference type="Pfam" id="PF00288">
    <property type="entry name" value="GHMP_kinases_N"/>
    <property type="match status" value="1"/>
</dbReference>
<proteinExistence type="predicted"/>
<dbReference type="OrthoDB" id="250531at2"/>
<dbReference type="InterPro" id="IPR053034">
    <property type="entry name" value="Glucuronokinase-like"/>
</dbReference>
<evidence type="ECO:0000256" key="3">
    <source>
        <dbReference type="ARBA" id="ARBA00022840"/>
    </source>
</evidence>
<dbReference type="InterPro" id="IPR006204">
    <property type="entry name" value="GHMP_kinase_N_dom"/>
</dbReference>
<dbReference type="RefSeq" id="WP_149485042.1">
    <property type="nucleotide sequence ID" value="NZ_CP036150.1"/>
</dbReference>
<dbReference type="SUPFAM" id="SSF55060">
    <property type="entry name" value="GHMP Kinase, C-terminal domain"/>
    <property type="match status" value="1"/>
</dbReference>
<dbReference type="EMBL" id="CP036150">
    <property type="protein sequence ID" value="QEN06960.1"/>
    <property type="molecule type" value="Genomic_DNA"/>
</dbReference>
<dbReference type="AlphaFoldDB" id="A0A5C1QIU5"/>
<keyword evidence="2 6" id="KW-0418">Kinase</keyword>
<dbReference type="Proteomes" id="UP000324209">
    <property type="component" value="Chromosome"/>
</dbReference>
<keyword evidence="2 6" id="KW-0808">Transferase</keyword>
<keyword evidence="7" id="KW-1185">Reference proteome</keyword>
<protein>
    <submittedName>
        <fullName evidence="6">GHMP kinase</fullName>
    </submittedName>
</protein>
<evidence type="ECO:0000259" key="5">
    <source>
        <dbReference type="Pfam" id="PF08544"/>
    </source>
</evidence>
<dbReference type="InterPro" id="IPR036554">
    <property type="entry name" value="GHMP_kinase_C_sf"/>
</dbReference>
<dbReference type="PRINTS" id="PR00959">
    <property type="entry name" value="MEVGALKINASE"/>
</dbReference>
<evidence type="ECO:0000259" key="4">
    <source>
        <dbReference type="Pfam" id="PF00288"/>
    </source>
</evidence>
<sequence>MIHKTRAYPRAALIGNPSDGYFGKTIAFTFNNFHTDVTLYDSEELEILPARRDQSRFSSLDRLAHDVDQYGYYGGIRLIKASLKKFHTWCKDHNLNLHTRNFTIRYHSNIPAHLGLAGSSAIITACMRALMAFYKVDIPDFFLANLVLSVETEELGIGAGLQDRVAQSYNGMIHMDFDRVLMEQRGYGNYTPLNIENQPSYYIAYNTASAEGTELFHNNLRYRWENGDKEIIDAMKGFARLTDEFKEALESGHKEDLHRIINANFDLRHRVMKLNPLHVKMVETARRGGASAKFTGSGGALIGIYEGEDGYRRLKEALEPLGCVVFKPEIVIQKENQ</sequence>
<gene>
    <name evidence="6" type="ORF">EXM22_02760</name>
</gene>
<dbReference type="GO" id="GO:0016301">
    <property type="term" value="F:kinase activity"/>
    <property type="evidence" value="ECO:0007669"/>
    <property type="project" value="UniProtKB-KW"/>
</dbReference>
<evidence type="ECO:0000313" key="7">
    <source>
        <dbReference type="Proteomes" id="UP000324209"/>
    </source>
</evidence>
<dbReference type="InterPro" id="IPR013750">
    <property type="entry name" value="GHMP_kinase_C_dom"/>
</dbReference>
<dbReference type="PANTHER" id="PTHR38710">
    <property type="entry name" value="WITH PUTATIVE URIDYL PYROPHOSPHORYLASE-RELATED"/>
    <property type="match status" value="1"/>
</dbReference>
<dbReference type="InterPro" id="IPR020568">
    <property type="entry name" value="Ribosomal_Su5_D2-typ_SF"/>
</dbReference>
<dbReference type="KEGG" id="ock:EXM22_02760"/>
<evidence type="ECO:0000256" key="2">
    <source>
        <dbReference type="ARBA" id="ARBA00022777"/>
    </source>
</evidence>
<dbReference type="SUPFAM" id="SSF54211">
    <property type="entry name" value="Ribosomal protein S5 domain 2-like"/>
    <property type="match status" value="1"/>
</dbReference>
<reference evidence="6 7" key="1">
    <citation type="submission" date="2019-02" db="EMBL/GenBank/DDBJ databases">
        <title>Complete Genome Sequence and Methylome Analysis of free living Spirochaetas.</title>
        <authorList>
            <person name="Fomenkov A."/>
            <person name="Dubinina G."/>
            <person name="Leshcheva N."/>
            <person name="Mikheeva N."/>
            <person name="Grabovich M."/>
            <person name="Vincze T."/>
            <person name="Roberts R.J."/>
        </authorList>
    </citation>
    <scope>NUCLEOTIDE SEQUENCE [LARGE SCALE GENOMIC DNA]</scope>
    <source>
        <strain evidence="6 7">K2</strain>
    </source>
</reference>
<name>A0A5C1QIU5_9SPIO</name>
<accession>A0A5C1QIU5</accession>